<dbReference type="EMBL" id="WJQU01000004">
    <property type="protein sequence ID" value="KAJ6634855.1"/>
    <property type="molecule type" value="Genomic_DNA"/>
</dbReference>
<gene>
    <name evidence="2" type="ORF">Bhyg_13436</name>
</gene>
<evidence type="ECO:0000313" key="3">
    <source>
        <dbReference type="Proteomes" id="UP001151699"/>
    </source>
</evidence>
<keyword evidence="3" id="KW-1185">Reference proteome</keyword>
<dbReference type="AlphaFoldDB" id="A0A9Q0RUP1"/>
<proteinExistence type="predicted"/>
<sequence length="136" mass="14118">MGRGPFFGGARKMRGFPMNLSPGGLDDGPPGFPYFASDGKFDFGYGGPPFHPHDGPFFPGHPGGPMPFNIPGGPMDHGGPIPMVNDFGGLTPDSSFLNQPGGPGGGSDHLLNGPRGGSPEFMNTGNFSEPQNMQNE</sequence>
<evidence type="ECO:0000256" key="1">
    <source>
        <dbReference type="SAM" id="MobiDB-lite"/>
    </source>
</evidence>
<reference evidence="2" key="1">
    <citation type="submission" date="2022-07" db="EMBL/GenBank/DDBJ databases">
        <authorList>
            <person name="Trinca V."/>
            <person name="Uliana J.V.C."/>
            <person name="Torres T.T."/>
            <person name="Ward R.J."/>
            <person name="Monesi N."/>
        </authorList>
    </citation>
    <scope>NUCLEOTIDE SEQUENCE</scope>
    <source>
        <strain evidence="2">HSMRA1968</strain>
        <tissue evidence="2">Whole embryos</tissue>
    </source>
</reference>
<organism evidence="2 3">
    <name type="scientific">Pseudolycoriella hygida</name>
    <dbReference type="NCBI Taxonomy" id="35572"/>
    <lineage>
        <taxon>Eukaryota</taxon>
        <taxon>Metazoa</taxon>
        <taxon>Ecdysozoa</taxon>
        <taxon>Arthropoda</taxon>
        <taxon>Hexapoda</taxon>
        <taxon>Insecta</taxon>
        <taxon>Pterygota</taxon>
        <taxon>Neoptera</taxon>
        <taxon>Endopterygota</taxon>
        <taxon>Diptera</taxon>
        <taxon>Nematocera</taxon>
        <taxon>Sciaroidea</taxon>
        <taxon>Sciaridae</taxon>
        <taxon>Pseudolycoriella</taxon>
    </lineage>
</organism>
<feature type="compositionally biased region" description="Polar residues" evidence="1">
    <location>
        <begin position="121"/>
        <end position="136"/>
    </location>
</feature>
<feature type="non-terminal residue" evidence="2">
    <location>
        <position position="1"/>
    </location>
</feature>
<dbReference type="Proteomes" id="UP001151699">
    <property type="component" value="Chromosome C"/>
</dbReference>
<accession>A0A9Q0RUP1</accession>
<dbReference type="OrthoDB" id="10068367at2759"/>
<name>A0A9Q0RUP1_9DIPT</name>
<evidence type="ECO:0000313" key="2">
    <source>
        <dbReference type="EMBL" id="KAJ6634855.1"/>
    </source>
</evidence>
<comment type="caution">
    <text evidence="2">The sequence shown here is derived from an EMBL/GenBank/DDBJ whole genome shotgun (WGS) entry which is preliminary data.</text>
</comment>
<protein>
    <submittedName>
        <fullName evidence="2">Uncharacterized protein</fullName>
    </submittedName>
</protein>
<feature type="region of interest" description="Disordered" evidence="1">
    <location>
        <begin position="46"/>
        <end position="136"/>
    </location>
</feature>